<name>A0AAD8LA80_TARER</name>
<reference evidence="1" key="1">
    <citation type="journal article" date="2023" name="bioRxiv">
        <title>Improved chromosome-level genome assembly for marigold (Tagetes erecta).</title>
        <authorList>
            <person name="Jiang F."/>
            <person name="Yuan L."/>
            <person name="Wang S."/>
            <person name="Wang H."/>
            <person name="Xu D."/>
            <person name="Wang A."/>
            <person name="Fan W."/>
        </authorList>
    </citation>
    <scope>NUCLEOTIDE SEQUENCE</scope>
    <source>
        <strain evidence="1">WSJ</strain>
        <tissue evidence="1">Leaf</tissue>
    </source>
</reference>
<gene>
    <name evidence="1" type="ORF">QVD17_01209</name>
</gene>
<accession>A0AAD8LA80</accession>
<organism evidence="1 2">
    <name type="scientific">Tagetes erecta</name>
    <name type="common">African marigold</name>
    <dbReference type="NCBI Taxonomy" id="13708"/>
    <lineage>
        <taxon>Eukaryota</taxon>
        <taxon>Viridiplantae</taxon>
        <taxon>Streptophyta</taxon>
        <taxon>Embryophyta</taxon>
        <taxon>Tracheophyta</taxon>
        <taxon>Spermatophyta</taxon>
        <taxon>Magnoliopsida</taxon>
        <taxon>eudicotyledons</taxon>
        <taxon>Gunneridae</taxon>
        <taxon>Pentapetalae</taxon>
        <taxon>asterids</taxon>
        <taxon>campanulids</taxon>
        <taxon>Asterales</taxon>
        <taxon>Asteraceae</taxon>
        <taxon>Asteroideae</taxon>
        <taxon>Heliantheae alliance</taxon>
        <taxon>Tageteae</taxon>
        <taxon>Tagetes</taxon>
    </lineage>
</organism>
<evidence type="ECO:0000313" key="2">
    <source>
        <dbReference type="Proteomes" id="UP001229421"/>
    </source>
</evidence>
<proteinExistence type="predicted"/>
<dbReference type="AlphaFoldDB" id="A0AAD8LA80"/>
<comment type="caution">
    <text evidence="1">The sequence shown here is derived from an EMBL/GenBank/DDBJ whole genome shotgun (WGS) entry which is preliminary data.</text>
</comment>
<dbReference type="EMBL" id="JAUHHV010000001">
    <property type="protein sequence ID" value="KAK1435446.1"/>
    <property type="molecule type" value="Genomic_DNA"/>
</dbReference>
<evidence type="ECO:0000313" key="1">
    <source>
        <dbReference type="EMBL" id="KAK1435446.1"/>
    </source>
</evidence>
<protein>
    <submittedName>
        <fullName evidence="1">Uncharacterized protein</fullName>
    </submittedName>
</protein>
<dbReference type="PANTHER" id="PTHR48462">
    <property type="entry name" value="PROTEIN, PUTATIVE-RELATED"/>
    <property type="match status" value="1"/>
</dbReference>
<keyword evidence="2" id="KW-1185">Reference proteome</keyword>
<dbReference type="Proteomes" id="UP001229421">
    <property type="component" value="Unassembled WGS sequence"/>
</dbReference>
<dbReference type="PANTHER" id="PTHR48462:SF1">
    <property type="entry name" value="PROTEIN, PUTATIVE-RELATED"/>
    <property type="match status" value="1"/>
</dbReference>
<sequence length="511" mass="56627">MTKILQIEVCTSWRVDTSSCLMGFGMLSLIELRICFVCICDPLFFDKAAFKLLYMSFSISLIKQHLSYYICAIRRPGLGVKLLGGAVSRDAGFISNLAMRRASRAVELMRCLPHLRDPQCELLLLRSCMGVGKLLFGLRTCQPMYVGEAVSVFDNGLREAIEDIVVCGGPFFGDLQWRLASLPTRFGGFGLCSAEDVSTYAFVASRAQSWALQDHILRSCGLDGLDSDYGIGQSLEVRFDLSPRQKAVVACLQAPRAQDFLTVIPIEGLGQHMSPLEYRAILKYRLMIPLFPVDEPCPVCRKVCLDAFGDHAVHCKELPGFKYRHDLVRDVLCDILKRAGISAKKEAPVNFLTDPLEGRSTLRPADILVFGWTGGKHACVDLTGVSPLVALRDNGFVARQAASKAESCKIAKHEKACLENQHVFIPLAFDTFGFLATEAVNFLTRVQRVIHSNVSTPKGQGFVFSRLGFAIQKGAATLKEQLQREGELKKVLEAGINKNLTLSYILYSFQY</sequence>